<dbReference type="InterPro" id="IPR001077">
    <property type="entry name" value="COMT_C"/>
</dbReference>
<proteinExistence type="predicted"/>
<protein>
    <submittedName>
        <fullName evidence="6">Demethylspheroidene O-methyltransferase</fullName>
    </submittedName>
</protein>
<dbReference type="Gene3D" id="1.10.10.10">
    <property type="entry name" value="Winged helix-like DNA-binding domain superfamily/Winged helix DNA-binding domain"/>
    <property type="match status" value="1"/>
</dbReference>
<organism evidence="6 7">
    <name type="scientific">Roseovarius nanhaiticus</name>
    <dbReference type="NCBI Taxonomy" id="573024"/>
    <lineage>
        <taxon>Bacteria</taxon>
        <taxon>Pseudomonadati</taxon>
        <taxon>Pseudomonadota</taxon>
        <taxon>Alphaproteobacteria</taxon>
        <taxon>Rhodobacterales</taxon>
        <taxon>Roseobacteraceae</taxon>
        <taxon>Roseovarius</taxon>
    </lineage>
</organism>
<dbReference type="PANTHER" id="PTHR43712">
    <property type="entry name" value="PUTATIVE (AFU_ORTHOLOGUE AFUA_4G14580)-RELATED"/>
    <property type="match status" value="1"/>
</dbReference>
<dbReference type="PROSITE" id="PS51683">
    <property type="entry name" value="SAM_OMT_II"/>
    <property type="match status" value="1"/>
</dbReference>
<evidence type="ECO:0000256" key="1">
    <source>
        <dbReference type="ARBA" id="ARBA00022603"/>
    </source>
</evidence>
<gene>
    <name evidence="6" type="ORF">SAMN05421666_2990</name>
</gene>
<dbReference type="GO" id="GO:0032259">
    <property type="term" value="P:methylation"/>
    <property type="evidence" value="ECO:0007669"/>
    <property type="project" value="UniProtKB-KW"/>
</dbReference>
<dbReference type="InterPro" id="IPR012967">
    <property type="entry name" value="COMT_dimerisation"/>
</dbReference>
<dbReference type="Gene3D" id="3.40.50.150">
    <property type="entry name" value="Vaccinia Virus protein VP39"/>
    <property type="match status" value="1"/>
</dbReference>
<dbReference type="InterPro" id="IPR036388">
    <property type="entry name" value="WH-like_DNA-bd_sf"/>
</dbReference>
<dbReference type="AlphaFoldDB" id="A0A1N7HGA8"/>
<evidence type="ECO:0000256" key="2">
    <source>
        <dbReference type="ARBA" id="ARBA00022679"/>
    </source>
</evidence>
<feature type="domain" description="O-methyltransferase C-terminal" evidence="4">
    <location>
        <begin position="145"/>
        <end position="353"/>
    </location>
</feature>
<keyword evidence="2 6" id="KW-0808">Transferase</keyword>
<name>A0A1N7HGA8_9RHOB</name>
<evidence type="ECO:0000313" key="7">
    <source>
        <dbReference type="Proteomes" id="UP000186019"/>
    </source>
</evidence>
<evidence type="ECO:0000313" key="6">
    <source>
        <dbReference type="EMBL" id="SIS23927.1"/>
    </source>
</evidence>
<feature type="domain" description="O-methyltransferase dimerisation" evidence="5">
    <location>
        <begin position="55"/>
        <end position="123"/>
    </location>
</feature>
<dbReference type="Proteomes" id="UP000186019">
    <property type="component" value="Unassembled WGS sequence"/>
</dbReference>
<evidence type="ECO:0000259" key="5">
    <source>
        <dbReference type="Pfam" id="PF08100"/>
    </source>
</evidence>
<dbReference type="Pfam" id="PF08100">
    <property type="entry name" value="Dimerisation"/>
    <property type="match status" value="1"/>
</dbReference>
<dbReference type="GO" id="GO:0008171">
    <property type="term" value="F:O-methyltransferase activity"/>
    <property type="evidence" value="ECO:0007669"/>
    <property type="project" value="InterPro"/>
</dbReference>
<sequence length="386" mass="41200">MTELPIAQHPVRPPQRRIVARLNHLLASPRFQALAAGLPGLRRLVRRDGEALFGLVAGFCSSQALMALVQLRIPEMLLDAPLSAQALGRRCAMPPERMDVLLRANVAGGLLKMTRKGDFALTRKGAALAGVPGLREMILHHDVLYRDLADPVAFFRGETETELAGFWPYVLGAGAGGDPELAARYSDLMTQSQRMVAADTLAAVDLTGIRLLMDIGGGSGAFLRAACDAAPDLRGLVFDLPEVVGAAGADPGPRIRAAAGSFTSDPLPEGADAISLIRVLYDHSDQTVAQLLAKVHAALPPGGRLIISEPMTGGARPSVAGDVYFALYTMAMRTGRARSADRIEALCKTAGFARTQRRVARRPFVTSVIIAEKCQSKLTDNNVRLN</sequence>
<keyword evidence="3" id="KW-0949">S-adenosyl-L-methionine</keyword>
<dbReference type="OrthoDB" id="7418600at2"/>
<dbReference type="Pfam" id="PF00891">
    <property type="entry name" value="Methyltransf_2"/>
    <property type="match status" value="1"/>
</dbReference>
<accession>A0A1N7HGA8</accession>
<dbReference type="PANTHER" id="PTHR43712:SF2">
    <property type="entry name" value="O-METHYLTRANSFERASE CICE"/>
    <property type="match status" value="1"/>
</dbReference>
<evidence type="ECO:0000256" key="3">
    <source>
        <dbReference type="ARBA" id="ARBA00022691"/>
    </source>
</evidence>
<evidence type="ECO:0000259" key="4">
    <source>
        <dbReference type="Pfam" id="PF00891"/>
    </source>
</evidence>
<dbReference type="CDD" id="cd02440">
    <property type="entry name" value="AdoMet_MTases"/>
    <property type="match status" value="1"/>
</dbReference>
<dbReference type="InterPro" id="IPR016461">
    <property type="entry name" value="COMT-like"/>
</dbReference>
<dbReference type="SUPFAM" id="SSF53335">
    <property type="entry name" value="S-adenosyl-L-methionine-dependent methyltransferases"/>
    <property type="match status" value="1"/>
</dbReference>
<dbReference type="STRING" id="573024.SAMN05216208_2326"/>
<dbReference type="GO" id="GO:0046983">
    <property type="term" value="F:protein dimerization activity"/>
    <property type="evidence" value="ECO:0007669"/>
    <property type="project" value="InterPro"/>
</dbReference>
<dbReference type="InterPro" id="IPR029063">
    <property type="entry name" value="SAM-dependent_MTases_sf"/>
</dbReference>
<dbReference type="SUPFAM" id="SSF46785">
    <property type="entry name" value="Winged helix' DNA-binding domain"/>
    <property type="match status" value="1"/>
</dbReference>
<dbReference type="InterPro" id="IPR036390">
    <property type="entry name" value="WH_DNA-bd_sf"/>
</dbReference>
<keyword evidence="7" id="KW-1185">Reference proteome</keyword>
<reference evidence="6 7" key="1">
    <citation type="submission" date="2017-01" db="EMBL/GenBank/DDBJ databases">
        <authorList>
            <person name="Mah S.A."/>
            <person name="Swanson W.J."/>
            <person name="Moy G.W."/>
            <person name="Vacquier V.D."/>
        </authorList>
    </citation>
    <scope>NUCLEOTIDE SEQUENCE [LARGE SCALE GENOMIC DNA]</scope>
    <source>
        <strain evidence="6 7">DSM 29590</strain>
    </source>
</reference>
<dbReference type="EMBL" id="FTNV01000003">
    <property type="protein sequence ID" value="SIS23927.1"/>
    <property type="molecule type" value="Genomic_DNA"/>
</dbReference>
<keyword evidence="1 6" id="KW-0489">Methyltransferase</keyword>